<proteinExistence type="predicted"/>
<gene>
    <name evidence="1" type="ORF">M9H77_23842</name>
</gene>
<sequence>MCTLLRIWRLCGIACLPYVVSLGNGSQDVFLLVSGSVCMALCGVMPEPRYMLIVFKEYGFVIYLNYVCSVLTMRGTPHCACPISFSLADVLTGWYVYIGNIFLLCLE</sequence>
<comment type="caution">
    <text evidence="1">The sequence shown here is derived from an EMBL/GenBank/DDBJ whole genome shotgun (WGS) entry which is preliminary data.</text>
</comment>
<keyword evidence="2" id="KW-1185">Reference proteome</keyword>
<organism evidence="1 2">
    <name type="scientific">Catharanthus roseus</name>
    <name type="common">Madagascar periwinkle</name>
    <name type="synonym">Vinca rosea</name>
    <dbReference type="NCBI Taxonomy" id="4058"/>
    <lineage>
        <taxon>Eukaryota</taxon>
        <taxon>Viridiplantae</taxon>
        <taxon>Streptophyta</taxon>
        <taxon>Embryophyta</taxon>
        <taxon>Tracheophyta</taxon>
        <taxon>Spermatophyta</taxon>
        <taxon>Magnoliopsida</taxon>
        <taxon>eudicotyledons</taxon>
        <taxon>Gunneridae</taxon>
        <taxon>Pentapetalae</taxon>
        <taxon>asterids</taxon>
        <taxon>lamiids</taxon>
        <taxon>Gentianales</taxon>
        <taxon>Apocynaceae</taxon>
        <taxon>Rauvolfioideae</taxon>
        <taxon>Vinceae</taxon>
        <taxon>Catharanthinae</taxon>
        <taxon>Catharanthus</taxon>
    </lineage>
</organism>
<reference evidence="2" key="1">
    <citation type="journal article" date="2023" name="Nat. Plants">
        <title>Single-cell RNA sequencing provides a high-resolution roadmap for understanding the multicellular compartmentation of specialized metabolism.</title>
        <authorList>
            <person name="Sun S."/>
            <person name="Shen X."/>
            <person name="Li Y."/>
            <person name="Li Y."/>
            <person name="Wang S."/>
            <person name="Li R."/>
            <person name="Zhang H."/>
            <person name="Shen G."/>
            <person name="Guo B."/>
            <person name="Wei J."/>
            <person name="Xu J."/>
            <person name="St-Pierre B."/>
            <person name="Chen S."/>
            <person name="Sun C."/>
        </authorList>
    </citation>
    <scope>NUCLEOTIDE SEQUENCE [LARGE SCALE GENOMIC DNA]</scope>
</reference>
<dbReference type="EMBL" id="CM044705">
    <property type="protein sequence ID" value="KAI5664519.1"/>
    <property type="molecule type" value="Genomic_DNA"/>
</dbReference>
<dbReference type="Proteomes" id="UP001060085">
    <property type="component" value="Linkage Group LG05"/>
</dbReference>
<name>A0ACC0AVE9_CATRO</name>
<evidence type="ECO:0000313" key="2">
    <source>
        <dbReference type="Proteomes" id="UP001060085"/>
    </source>
</evidence>
<evidence type="ECO:0000313" key="1">
    <source>
        <dbReference type="EMBL" id="KAI5664519.1"/>
    </source>
</evidence>
<protein>
    <submittedName>
        <fullName evidence="1">Uncharacterized protein</fullName>
    </submittedName>
</protein>
<accession>A0ACC0AVE9</accession>